<dbReference type="SUPFAM" id="SSF51905">
    <property type="entry name" value="FAD/NAD(P)-binding domain"/>
    <property type="match status" value="1"/>
</dbReference>
<name>A0ABT1F9C8_9GAMM</name>
<organism evidence="1 2">
    <name type="scientific">Dyella lutea</name>
    <dbReference type="NCBI Taxonomy" id="2950441"/>
    <lineage>
        <taxon>Bacteria</taxon>
        <taxon>Pseudomonadati</taxon>
        <taxon>Pseudomonadota</taxon>
        <taxon>Gammaproteobacteria</taxon>
        <taxon>Lysobacterales</taxon>
        <taxon>Rhodanobacteraceae</taxon>
        <taxon>Dyella</taxon>
    </lineage>
</organism>
<protein>
    <submittedName>
        <fullName evidence="1">Tryptophan 7-halogenase</fullName>
    </submittedName>
</protein>
<gene>
    <name evidence="1" type="ORF">NC595_06540</name>
</gene>
<dbReference type="InterPro" id="IPR050816">
    <property type="entry name" value="Flavin-dep_Halogenase_NPB"/>
</dbReference>
<dbReference type="InterPro" id="IPR036188">
    <property type="entry name" value="FAD/NAD-bd_sf"/>
</dbReference>
<evidence type="ECO:0000313" key="1">
    <source>
        <dbReference type="EMBL" id="MCP1373715.1"/>
    </source>
</evidence>
<accession>A0ABT1F9C8</accession>
<dbReference type="PANTHER" id="PTHR43747">
    <property type="entry name" value="FAD-BINDING PROTEIN"/>
    <property type="match status" value="1"/>
</dbReference>
<dbReference type="Proteomes" id="UP001204615">
    <property type="component" value="Unassembled WGS sequence"/>
</dbReference>
<dbReference type="Gene3D" id="3.50.50.60">
    <property type="entry name" value="FAD/NAD(P)-binding domain"/>
    <property type="match status" value="1"/>
</dbReference>
<comment type="caution">
    <text evidence="1">The sequence shown here is derived from an EMBL/GenBank/DDBJ whole genome shotgun (WGS) entry which is preliminary data.</text>
</comment>
<dbReference type="PANTHER" id="PTHR43747:SF4">
    <property type="entry name" value="FLAVIN-DEPENDENT TRYPTOPHAN HALOGENASE"/>
    <property type="match status" value="1"/>
</dbReference>
<dbReference type="InterPro" id="IPR033856">
    <property type="entry name" value="Trp_halogen"/>
</dbReference>
<evidence type="ECO:0000313" key="2">
    <source>
        <dbReference type="Proteomes" id="UP001204615"/>
    </source>
</evidence>
<dbReference type="Pfam" id="PF04820">
    <property type="entry name" value="Trp_halogenase"/>
    <property type="match status" value="1"/>
</dbReference>
<reference evidence="1 2" key="1">
    <citation type="submission" date="2022-06" db="EMBL/GenBank/DDBJ databases">
        <title>Dyella sp. Sa strain:Sa Genome sequencing.</title>
        <authorList>
            <person name="Park S."/>
        </authorList>
    </citation>
    <scope>NUCLEOTIDE SEQUENCE [LARGE SCALE GENOMIC DNA]</scope>
    <source>
        <strain evidence="1 2">Sa</strain>
    </source>
</reference>
<dbReference type="InterPro" id="IPR006905">
    <property type="entry name" value="Flavin_halogenase"/>
</dbReference>
<dbReference type="EMBL" id="JAMZEK010000001">
    <property type="protein sequence ID" value="MCP1373715.1"/>
    <property type="molecule type" value="Genomic_DNA"/>
</dbReference>
<keyword evidence="2" id="KW-1185">Reference proteome</keyword>
<dbReference type="PIRSF" id="PIRSF011396">
    <property type="entry name" value="Trp_halogenase"/>
    <property type="match status" value="1"/>
</dbReference>
<sequence length="503" mass="56364">MQANPIQRVVIVGGGTAGWMTAALLARALGPRLAITLVESDEIGTVGVGEATIPQIRHVNAFLGIDEDELMRAVKGTFKLAIQFNDWGRIGDSYLHAFGDIGLPLGLVPFQHYWLRDRQERSGAAPDLWSYSINAQACAQYRFGRLDRIGSSPMTGTRHAYHLDAGLYGQYLRQRCDPRQVQRIEGKVVDVKLRADNGFIESLQLQGGVRVEGDLFIDCSGFRGLLIEGALKAGYDDWTQWLPCDRAVAVPSERVAPMRPYTQASARAAGWQWRIPLQHRNGNGHVFCSRSISDDEATATLLAHLDGEALAEPRVLRFTTGARRRFWVRNCVALGLASGFMEPLESTSIHMIQSGISRLISLFPDRHCDPALSDEYNRQTRFEYERIRDFLVLHYRATERDDTAFWRHCRSIVMPEGLAERIELFRRSGQIFRHGEELFTEVGWLQVMLGQGIVPQAWHPAADALPAAELEGFLGNMRTLIQRAVATFPEHGQFVATHCRAAD</sequence>
<proteinExistence type="predicted"/>
<dbReference type="RefSeq" id="WP_253565499.1">
    <property type="nucleotide sequence ID" value="NZ_JAMZEK010000001.1"/>
</dbReference>